<dbReference type="RefSeq" id="WP_334253355.1">
    <property type="nucleotide sequence ID" value="NZ_JBAKBE010000006.1"/>
</dbReference>
<dbReference type="Proteomes" id="UP001380822">
    <property type="component" value="Unassembled WGS sequence"/>
</dbReference>
<organism evidence="1 2">
    <name type="scientific">Pannonibacter anstelovis</name>
    <dbReference type="NCBI Taxonomy" id="3121537"/>
    <lineage>
        <taxon>Bacteria</taxon>
        <taxon>Pseudomonadati</taxon>
        <taxon>Pseudomonadota</taxon>
        <taxon>Alphaproteobacteria</taxon>
        <taxon>Hyphomicrobiales</taxon>
        <taxon>Stappiaceae</taxon>
        <taxon>Pannonibacter</taxon>
    </lineage>
</organism>
<sequence>MASMPQLSGMRSGERMAGIQGLQHMTLHGVDAMIKSWHDENGCLFAQFPLRERGGLSTPRRIAPAGFLFLKRITCAEKVRS</sequence>
<accession>A0ABU7ZPS9</accession>
<keyword evidence="2" id="KW-1185">Reference proteome</keyword>
<protein>
    <submittedName>
        <fullName evidence="1">Uncharacterized protein</fullName>
    </submittedName>
</protein>
<evidence type="ECO:0000313" key="2">
    <source>
        <dbReference type="Proteomes" id="UP001380822"/>
    </source>
</evidence>
<comment type="caution">
    <text evidence="1">The sequence shown here is derived from an EMBL/GenBank/DDBJ whole genome shotgun (WGS) entry which is preliminary data.</text>
</comment>
<reference evidence="1 2" key="1">
    <citation type="submission" date="2024-02" db="EMBL/GenBank/DDBJ databases">
        <title>A new putative Pannonibacter species isolated from two cases of bloodstream infections in paediatric patients.</title>
        <authorList>
            <person name="Castellana S."/>
            <person name="De Laurentiis V."/>
            <person name="Grassi M."/>
            <person name="De Leonardis F."/>
            <person name="Mosca A."/>
            <person name="De Carlo C."/>
            <person name="Sparapano E."/>
            <person name="Ronga L."/>
            <person name="Santacroce L."/>
            <person name="Chironna M."/>
            <person name="De Robertis A."/>
            <person name="Bianco A."/>
            <person name="Del Sambro L."/>
            <person name="Capozzi L."/>
            <person name="Parisi A."/>
        </authorList>
    </citation>
    <scope>NUCLEOTIDE SEQUENCE [LARGE SCALE GENOMIC DNA]</scope>
    <source>
        <strain evidence="1 2">Pt2</strain>
    </source>
</reference>
<gene>
    <name evidence="1" type="ORF">V6L76_12395</name>
</gene>
<evidence type="ECO:0000313" key="1">
    <source>
        <dbReference type="EMBL" id="MEH0097062.1"/>
    </source>
</evidence>
<dbReference type="EMBL" id="JBAKBE010000006">
    <property type="protein sequence ID" value="MEH0097062.1"/>
    <property type="molecule type" value="Genomic_DNA"/>
</dbReference>
<name>A0ABU7ZPS9_9HYPH</name>
<proteinExistence type="predicted"/>